<sequence>MAKNKKSNRPSASTVGKDNLSRYLKDFIPDQLESDDRFLDIITWNIKFFNTRDSKRVENIKSILQELNADIFVLQEIEEGSLDELAEMLTRSRAGLYKAIYGTTGGDQRVAMLYDMDWVKASNSPIELFATENLTVSVDGTNKAVFPRLPLYTNFVAFREEEPFDFDLVGVHLKSQRGGGNEQRAAAAERLAKWITQEATDEDIIIVGDWNAPPERPEWQPLKELEEQGKIKFQGWNEAGDKAEASHLSVGGRRSRLDLIVVTETVPLEKNQEEATVINWNALLDSSNSPQILKEVIDTISDHLPVLTRFYFKDKDD</sequence>
<name>A0A2T1LR67_9CHRO</name>
<protein>
    <recommendedName>
        <fullName evidence="9">Endonuclease/exonuclease/phosphatase domain-containing protein</fullName>
    </recommendedName>
</protein>
<dbReference type="InterPro" id="IPR005135">
    <property type="entry name" value="Endo/exonuclease/phosphatase"/>
</dbReference>
<evidence type="ECO:0000256" key="4">
    <source>
        <dbReference type="ARBA" id="ARBA00022723"/>
    </source>
</evidence>
<dbReference type="Proteomes" id="UP000239001">
    <property type="component" value="Unassembled WGS sequence"/>
</dbReference>
<dbReference type="SUPFAM" id="SSF56219">
    <property type="entry name" value="DNase I-like"/>
    <property type="match status" value="1"/>
</dbReference>
<dbReference type="RefSeq" id="WP_106459351.1">
    <property type="nucleotide sequence ID" value="NZ_PXOH01000052.1"/>
</dbReference>
<dbReference type="AlphaFoldDB" id="A0A2T1LR67"/>
<keyword evidence="8" id="KW-0234">DNA repair</keyword>
<evidence type="ECO:0000256" key="5">
    <source>
        <dbReference type="ARBA" id="ARBA00022763"/>
    </source>
</evidence>
<keyword evidence="7" id="KW-0460">Magnesium</keyword>
<evidence type="ECO:0000313" key="10">
    <source>
        <dbReference type="EMBL" id="PSF30597.1"/>
    </source>
</evidence>
<evidence type="ECO:0000256" key="2">
    <source>
        <dbReference type="ARBA" id="ARBA00001946"/>
    </source>
</evidence>
<dbReference type="PANTHER" id="PTHR15822">
    <property type="entry name" value="TRAF AND TNF RECEPTOR-ASSOCIATED PROTEIN"/>
    <property type="match status" value="1"/>
</dbReference>
<feature type="domain" description="Endonuclease/exonuclease/phosphatase" evidence="9">
    <location>
        <begin position="42"/>
        <end position="303"/>
    </location>
</feature>
<comment type="cofactor">
    <cofactor evidence="2">
        <name>Mg(2+)</name>
        <dbReference type="ChEBI" id="CHEBI:18420"/>
    </cofactor>
</comment>
<comment type="caution">
    <text evidence="10">The sequence shown here is derived from an EMBL/GenBank/DDBJ whole genome shotgun (WGS) entry which is preliminary data.</text>
</comment>
<keyword evidence="11" id="KW-1185">Reference proteome</keyword>
<evidence type="ECO:0000256" key="6">
    <source>
        <dbReference type="ARBA" id="ARBA00022801"/>
    </source>
</evidence>
<comment type="cofactor">
    <cofactor evidence="1">
        <name>Mn(2+)</name>
        <dbReference type="ChEBI" id="CHEBI:29035"/>
    </cofactor>
</comment>
<dbReference type="PANTHER" id="PTHR15822:SF4">
    <property type="entry name" value="TYROSYL-DNA PHOSPHODIESTERASE 2"/>
    <property type="match status" value="1"/>
</dbReference>
<dbReference type="Gene3D" id="3.60.10.10">
    <property type="entry name" value="Endonuclease/exonuclease/phosphatase"/>
    <property type="match status" value="1"/>
</dbReference>
<organism evidence="10 11">
    <name type="scientific">Aphanothece hegewaldii CCALA 016</name>
    <dbReference type="NCBI Taxonomy" id="2107694"/>
    <lineage>
        <taxon>Bacteria</taxon>
        <taxon>Bacillati</taxon>
        <taxon>Cyanobacteriota</taxon>
        <taxon>Cyanophyceae</taxon>
        <taxon>Oscillatoriophycideae</taxon>
        <taxon>Chroococcales</taxon>
        <taxon>Aphanothecaceae</taxon>
        <taxon>Aphanothece</taxon>
    </lineage>
</organism>
<dbReference type="Pfam" id="PF03372">
    <property type="entry name" value="Exo_endo_phos"/>
    <property type="match status" value="1"/>
</dbReference>
<dbReference type="GO" id="GO:0004518">
    <property type="term" value="F:nuclease activity"/>
    <property type="evidence" value="ECO:0007669"/>
    <property type="project" value="UniProtKB-KW"/>
</dbReference>
<dbReference type="OrthoDB" id="569713at2"/>
<keyword evidence="3" id="KW-0540">Nuclease</keyword>
<gene>
    <name evidence="10" type="ORF">C7H19_23535</name>
</gene>
<dbReference type="GO" id="GO:0046872">
    <property type="term" value="F:metal ion binding"/>
    <property type="evidence" value="ECO:0007669"/>
    <property type="project" value="UniProtKB-KW"/>
</dbReference>
<evidence type="ECO:0000256" key="8">
    <source>
        <dbReference type="ARBA" id="ARBA00023204"/>
    </source>
</evidence>
<reference evidence="10 11" key="1">
    <citation type="submission" date="2018-03" db="EMBL/GenBank/DDBJ databases">
        <title>The ancient ancestry and fast evolution of plastids.</title>
        <authorList>
            <person name="Moore K.R."/>
            <person name="Magnabosco C."/>
            <person name="Momper L."/>
            <person name="Gold D.A."/>
            <person name="Bosak T."/>
            <person name="Fournier G.P."/>
        </authorList>
    </citation>
    <scope>NUCLEOTIDE SEQUENCE [LARGE SCALE GENOMIC DNA]</scope>
    <source>
        <strain evidence="10 11">CCALA 016</strain>
    </source>
</reference>
<evidence type="ECO:0000256" key="3">
    <source>
        <dbReference type="ARBA" id="ARBA00022722"/>
    </source>
</evidence>
<dbReference type="InterPro" id="IPR036691">
    <property type="entry name" value="Endo/exonu/phosph_ase_sf"/>
</dbReference>
<proteinExistence type="predicted"/>
<keyword evidence="5" id="KW-0227">DNA damage</keyword>
<reference evidence="10 11" key="2">
    <citation type="submission" date="2018-03" db="EMBL/GenBank/DDBJ databases">
        <authorList>
            <person name="Keele B.F."/>
        </authorList>
    </citation>
    <scope>NUCLEOTIDE SEQUENCE [LARGE SCALE GENOMIC DNA]</scope>
    <source>
        <strain evidence="10 11">CCALA 016</strain>
    </source>
</reference>
<keyword evidence="6" id="KW-0378">Hydrolase</keyword>
<evidence type="ECO:0000259" key="9">
    <source>
        <dbReference type="Pfam" id="PF03372"/>
    </source>
</evidence>
<dbReference type="GO" id="GO:0006281">
    <property type="term" value="P:DNA repair"/>
    <property type="evidence" value="ECO:0007669"/>
    <property type="project" value="UniProtKB-KW"/>
</dbReference>
<evidence type="ECO:0000313" key="11">
    <source>
        <dbReference type="Proteomes" id="UP000239001"/>
    </source>
</evidence>
<evidence type="ECO:0000256" key="7">
    <source>
        <dbReference type="ARBA" id="ARBA00022842"/>
    </source>
</evidence>
<dbReference type="GO" id="GO:0016787">
    <property type="term" value="F:hydrolase activity"/>
    <property type="evidence" value="ECO:0007669"/>
    <property type="project" value="UniProtKB-KW"/>
</dbReference>
<accession>A0A2T1LR67</accession>
<dbReference type="EMBL" id="PXOH01000052">
    <property type="protein sequence ID" value="PSF30597.1"/>
    <property type="molecule type" value="Genomic_DNA"/>
</dbReference>
<keyword evidence="4" id="KW-0479">Metal-binding</keyword>
<dbReference type="InterPro" id="IPR051547">
    <property type="entry name" value="TDP2-like"/>
</dbReference>
<evidence type="ECO:0000256" key="1">
    <source>
        <dbReference type="ARBA" id="ARBA00001936"/>
    </source>
</evidence>